<sequence>MRQYTTIYDNIQIINKYIILYHINSIYNIRMVKGSNLRVGKNSFKKFMKSSQISPHFINNELDRDLDYLPNYGNSLESHASHAVNIAPDVNDNKNIESSSGDESYHSNNTIDTDNESDNNDDNDDIQVYDNDDNSYSSITKNKDLKIFKMKNLLAQKRSTLLYKEQEIKELGKQNSFLETVIRDYENYNNTILEEKQKQKKALKILSQHIRDISKNINKDDSYLSRVKTDQTLLLYEIEKIRDEIADVLNSRGVEYQSSDGDDDGDSDAAGDAAEFNYVNDNDNDNDDDEGMY</sequence>
<protein>
    <submittedName>
        <fullName evidence="2">Uncharacterized protein</fullName>
    </submittedName>
</protein>
<feature type="compositionally biased region" description="Acidic residues" evidence="1">
    <location>
        <begin position="113"/>
        <end position="133"/>
    </location>
</feature>
<name>A0A6C0EXB0_9ZZZZ</name>
<reference evidence="2" key="1">
    <citation type="journal article" date="2020" name="Nature">
        <title>Giant virus diversity and host interactions through global metagenomics.</title>
        <authorList>
            <person name="Schulz F."/>
            <person name="Roux S."/>
            <person name="Paez-Espino D."/>
            <person name="Jungbluth S."/>
            <person name="Walsh D.A."/>
            <person name="Denef V.J."/>
            <person name="McMahon K.D."/>
            <person name="Konstantinidis K.T."/>
            <person name="Eloe-Fadrosh E.A."/>
            <person name="Kyrpides N.C."/>
            <person name="Woyke T."/>
        </authorList>
    </citation>
    <scope>NUCLEOTIDE SEQUENCE</scope>
    <source>
        <strain evidence="2">GVMAG-M-3300009161-36</strain>
    </source>
</reference>
<proteinExistence type="predicted"/>
<feature type="compositionally biased region" description="Acidic residues" evidence="1">
    <location>
        <begin position="282"/>
        <end position="293"/>
    </location>
</feature>
<feature type="region of interest" description="Disordered" evidence="1">
    <location>
        <begin position="90"/>
        <end position="133"/>
    </location>
</feature>
<dbReference type="AlphaFoldDB" id="A0A6C0EXB0"/>
<evidence type="ECO:0000256" key="1">
    <source>
        <dbReference type="SAM" id="MobiDB-lite"/>
    </source>
</evidence>
<organism evidence="2">
    <name type="scientific">viral metagenome</name>
    <dbReference type="NCBI Taxonomy" id="1070528"/>
    <lineage>
        <taxon>unclassified sequences</taxon>
        <taxon>metagenomes</taxon>
        <taxon>organismal metagenomes</taxon>
    </lineage>
</organism>
<dbReference type="EMBL" id="MN738968">
    <property type="protein sequence ID" value="QHT33402.1"/>
    <property type="molecule type" value="Genomic_DNA"/>
</dbReference>
<evidence type="ECO:0000313" key="2">
    <source>
        <dbReference type="EMBL" id="QHT33402.1"/>
    </source>
</evidence>
<feature type="region of interest" description="Disordered" evidence="1">
    <location>
        <begin position="255"/>
        <end position="293"/>
    </location>
</feature>
<feature type="compositionally biased region" description="Acidic residues" evidence="1">
    <location>
        <begin position="260"/>
        <end position="269"/>
    </location>
</feature>
<accession>A0A6C0EXB0</accession>